<organism evidence="2 3">
    <name type="scientific">Smittium megazygosporum</name>
    <dbReference type="NCBI Taxonomy" id="133381"/>
    <lineage>
        <taxon>Eukaryota</taxon>
        <taxon>Fungi</taxon>
        <taxon>Fungi incertae sedis</taxon>
        <taxon>Zoopagomycota</taxon>
        <taxon>Kickxellomycotina</taxon>
        <taxon>Harpellomycetes</taxon>
        <taxon>Harpellales</taxon>
        <taxon>Legeriomycetaceae</taxon>
        <taxon>Smittium</taxon>
    </lineage>
</organism>
<evidence type="ECO:0000256" key="1">
    <source>
        <dbReference type="SAM" id="Phobius"/>
    </source>
</evidence>
<dbReference type="EMBL" id="MBFS01003121">
    <property type="protein sequence ID" value="PVU88748.1"/>
    <property type="molecule type" value="Genomic_DNA"/>
</dbReference>
<keyword evidence="1" id="KW-0472">Membrane</keyword>
<feature type="non-terminal residue" evidence="2">
    <location>
        <position position="1"/>
    </location>
</feature>
<evidence type="ECO:0000313" key="2">
    <source>
        <dbReference type="EMBL" id="PVU88748.1"/>
    </source>
</evidence>
<feature type="transmembrane region" description="Helical" evidence="1">
    <location>
        <begin position="7"/>
        <end position="27"/>
    </location>
</feature>
<feature type="transmembrane region" description="Helical" evidence="1">
    <location>
        <begin position="68"/>
        <end position="86"/>
    </location>
</feature>
<keyword evidence="1" id="KW-0812">Transmembrane</keyword>
<protein>
    <submittedName>
        <fullName evidence="2">Uncharacterized protein</fullName>
    </submittedName>
</protein>
<dbReference type="AlphaFoldDB" id="A0A2T9Y8S5"/>
<dbReference type="OrthoDB" id="5598369at2759"/>
<name>A0A2T9Y8S5_9FUNG</name>
<comment type="caution">
    <text evidence="2">The sequence shown here is derived from an EMBL/GenBank/DDBJ whole genome shotgun (WGS) entry which is preliminary data.</text>
</comment>
<evidence type="ECO:0000313" key="3">
    <source>
        <dbReference type="Proteomes" id="UP000245609"/>
    </source>
</evidence>
<keyword evidence="3" id="KW-1185">Reference proteome</keyword>
<dbReference type="STRING" id="133381.A0A2T9Y8S5"/>
<gene>
    <name evidence="2" type="ORF">BB560_006343</name>
</gene>
<sequence length="108" mass="11709">RGLSGGVGSNPTLIIILLGFGGLAQMVERSLSMREVQGSIPWSSSNKKVLGPVAQWIRRLTTDQEIPVMDWFVGMLGGLVMGRVTVKMMVMRRSGLDCGSNLEKQACD</sequence>
<dbReference type="Proteomes" id="UP000245609">
    <property type="component" value="Unassembled WGS sequence"/>
</dbReference>
<proteinExistence type="predicted"/>
<accession>A0A2T9Y8S5</accession>
<keyword evidence="1" id="KW-1133">Transmembrane helix</keyword>
<reference evidence="2 3" key="1">
    <citation type="journal article" date="2018" name="MBio">
        <title>Comparative Genomics Reveals the Core Gene Toolbox for the Fungus-Insect Symbiosis.</title>
        <authorList>
            <person name="Wang Y."/>
            <person name="Stata M."/>
            <person name="Wang W."/>
            <person name="Stajich J.E."/>
            <person name="White M.M."/>
            <person name="Moncalvo J.M."/>
        </authorList>
    </citation>
    <scope>NUCLEOTIDE SEQUENCE [LARGE SCALE GENOMIC DNA]</scope>
    <source>
        <strain evidence="2 3">SC-DP-2</strain>
    </source>
</reference>